<dbReference type="SUPFAM" id="SSF53933">
    <property type="entry name" value="Microbial ribonucleases"/>
    <property type="match status" value="1"/>
</dbReference>
<sequence length="198" mass="22897">MRFLLVAVLISAFSQGYVGLRTHSYRTLERRWHENEKHTDQLIHKLPPKHVPEVDEEQPKEKIFRGLRCDQTLYAPANLKSAAIEGCHRIRSGKKTWSFPRFPISFPIDFTHLVDELSEIPGAENLSGPFYLYPIQSDGKPFKYGFPGPHRVIINRKCETLGAVIQVKSKSKCEGIGCLNIFRKKHVAYRSCEEDYRR</sequence>
<proteinExistence type="predicted"/>
<accession>A0A420IW83</accession>
<organism evidence="4 5">
    <name type="scientific">Golovinomyces cichoracearum</name>
    <dbReference type="NCBI Taxonomy" id="62708"/>
    <lineage>
        <taxon>Eukaryota</taxon>
        <taxon>Fungi</taxon>
        <taxon>Dikarya</taxon>
        <taxon>Ascomycota</taxon>
        <taxon>Pezizomycotina</taxon>
        <taxon>Leotiomycetes</taxon>
        <taxon>Erysiphales</taxon>
        <taxon>Erysiphaceae</taxon>
        <taxon>Golovinomyces</taxon>
    </lineage>
</organism>
<evidence type="ECO:0000256" key="2">
    <source>
        <dbReference type="ARBA" id="ARBA00022801"/>
    </source>
</evidence>
<evidence type="ECO:0000256" key="3">
    <source>
        <dbReference type="SAM" id="SignalP"/>
    </source>
</evidence>
<dbReference type="Gene3D" id="3.10.450.30">
    <property type="entry name" value="Microbial ribonucleases"/>
    <property type="match status" value="1"/>
</dbReference>
<dbReference type="GO" id="GO:0016787">
    <property type="term" value="F:hydrolase activity"/>
    <property type="evidence" value="ECO:0007669"/>
    <property type="project" value="UniProtKB-KW"/>
</dbReference>
<dbReference type="GO" id="GO:0003723">
    <property type="term" value="F:RNA binding"/>
    <property type="evidence" value="ECO:0007669"/>
    <property type="project" value="InterPro"/>
</dbReference>
<evidence type="ECO:0000313" key="5">
    <source>
        <dbReference type="Proteomes" id="UP000283383"/>
    </source>
</evidence>
<feature type="chain" id="PRO_5019418548" evidence="3">
    <location>
        <begin position="20"/>
        <end position="198"/>
    </location>
</feature>
<keyword evidence="2" id="KW-0378">Hydrolase</keyword>
<name>A0A420IW83_9PEZI</name>
<protein>
    <submittedName>
        <fullName evidence="4">CSEP0342 putative effector protein</fullName>
    </submittedName>
</protein>
<keyword evidence="5" id="KW-1185">Reference proteome</keyword>
<keyword evidence="3" id="KW-0732">Signal</keyword>
<evidence type="ECO:0000313" key="4">
    <source>
        <dbReference type="EMBL" id="RKF78796.1"/>
    </source>
</evidence>
<gene>
    <name evidence="4" type="ORF">GcM3_061019</name>
</gene>
<dbReference type="InterPro" id="IPR016191">
    <property type="entry name" value="Ribonuclease/ribotoxin"/>
</dbReference>
<keyword evidence="1" id="KW-0540">Nuclease</keyword>
<evidence type="ECO:0000256" key="1">
    <source>
        <dbReference type="ARBA" id="ARBA00022722"/>
    </source>
</evidence>
<dbReference type="Proteomes" id="UP000283383">
    <property type="component" value="Unassembled WGS sequence"/>
</dbReference>
<feature type="signal peptide" evidence="3">
    <location>
        <begin position="1"/>
        <end position="19"/>
    </location>
</feature>
<dbReference type="AlphaFoldDB" id="A0A420IW83"/>
<dbReference type="EMBL" id="MCBQ01006116">
    <property type="protein sequence ID" value="RKF78796.1"/>
    <property type="molecule type" value="Genomic_DNA"/>
</dbReference>
<dbReference type="GO" id="GO:0004540">
    <property type="term" value="F:RNA nuclease activity"/>
    <property type="evidence" value="ECO:0007669"/>
    <property type="project" value="InterPro"/>
</dbReference>
<reference evidence="4 5" key="1">
    <citation type="journal article" date="2018" name="BMC Genomics">
        <title>Comparative genome analyses reveal sequence features reflecting distinct modes of host-adaptation between dicot and monocot powdery mildew.</title>
        <authorList>
            <person name="Wu Y."/>
            <person name="Ma X."/>
            <person name="Pan Z."/>
            <person name="Kale S.D."/>
            <person name="Song Y."/>
            <person name="King H."/>
            <person name="Zhang Q."/>
            <person name="Presley C."/>
            <person name="Deng X."/>
            <person name="Wei C.I."/>
            <person name="Xiao S."/>
        </authorList>
    </citation>
    <scope>NUCLEOTIDE SEQUENCE [LARGE SCALE GENOMIC DNA]</scope>
    <source>
        <strain evidence="4">UMSG3</strain>
    </source>
</reference>
<comment type="caution">
    <text evidence="4">The sequence shown here is derived from an EMBL/GenBank/DDBJ whole genome shotgun (WGS) entry which is preliminary data.</text>
</comment>